<evidence type="ECO:0000256" key="5">
    <source>
        <dbReference type="SAM" id="SignalP"/>
    </source>
</evidence>
<gene>
    <name evidence="7" type="ORF">LVIROSA_LOCUS9694</name>
</gene>
<keyword evidence="8" id="KW-1185">Reference proteome</keyword>
<dbReference type="AlphaFoldDB" id="A0AAU9MA12"/>
<dbReference type="Pfam" id="PF03088">
    <property type="entry name" value="Str_synth"/>
    <property type="match status" value="1"/>
</dbReference>
<dbReference type="GO" id="GO:0016787">
    <property type="term" value="F:hydrolase activity"/>
    <property type="evidence" value="ECO:0007669"/>
    <property type="project" value="TreeGrafter"/>
</dbReference>
<dbReference type="SUPFAM" id="SSF63829">
    <property type="entry name" value="Calcium-dependent phosphotriesterase"/>
    <property type="match status" value="1"/>
</dbReference>
<keyword evidence="4" id="KW-0325">Glycoprotein</keyword>
<feature type="domain" description="Strictosidine synthase conserved region" evidence="6">
    <location>
        <begin position="148"/>
        <end position="235"/>
    </location>
</feature>
<dbReference type="GO" id="GO:0012505">
    <property type="term" value="C:endomembrane system"/>
    <property type="evidence" value="ECO:0007669"/>
    <property type="project" value="TreeGrafter"/>
</dbReference>
<comment type="similarity">
    <text evidence="2">Belongs to the strictosidine synthase family.</text>
</comment>
<evidence type="ECO:0000313" key="8">
    <source>
        <dbReference type="Proteomes" id="UP001157418"/>
    </source>
</evidence>
<evidence type="ECO:0000259" key="6">
    <source>
        <dbReference type="Pfam" id="PF03088"/>
    </source>
</evidence>
<name>A0AAU9MA12_9ASTR</name>
<organism evidence="7 8">
    <name type="scientific">Lactuca virosa</name>
    <dbReference type="NCBI Taxonomy" id="75947"/>
    <lineage>
        <taxon>Eukaryota</taxon>
        <taxon>Viridiplantae</taxon>
        <taxon>Streptophyta</taxon>
        <taxon>Embryophyta</taxon>
        <taxon>Tracheophyta</taxon>
        <taxon>Spermatophyta</taxon>
        <taxon>Magnoliopsida</taxon>
        <taxon>eudicotyledons</taxon>
        <taxon>Gunneridae</taxon>
        <taxon>Pentapetalae</taxon>
        <taxon>asterids</taxon>
        <taxon>campanulids</taxon>
        <taxon>Asterales</taxon>
        <taxon>Asteraceae</taxon>
        <taxon>Cichorioideae</taxon>
        <taxon>Cichorieae</taxon>
        <taxon>Lactucinae</taxon>
        <taxon>Lactuca</taxon>
    </lineage>
</organism>
<sequence>MASPPSILSILVTFILCISKTFVSGQFANFEKLQLPGGVTGPGGITFGGLPIPNEGPFVTTNDGGIMKWVDPTIGFVDFAYTSPTRTKELCDGVTDPDTASTCGQPFALSYHPVTHNLYIADAYHGLLVVGPDGGLATQLAGGFKFVNDVDIDLLTGHLYFIDASLTYTISDAIKPGFIPDSSGRLLRYDPLTQEVSVLLSGLSGGGGVVVSSDGTFVLVSEIGSDRITKYWLVGPKANTAEVLLHVNGNPNKIKQAETLGEFWVATTRIGYAPPTPGIVPEGVRFNSDGDVLQTLQFGTEYPDEPISLVQEHEGKLYVGSRFTNFVGVYSN</sequence>
<evidence type="ECO:0000313" key="7">
    <source>
        <dbReference type="EMBL" id="CAH1422356.1"/>
    </source>
</evidence>
<dbReference type="Proteomes" id="UP001157418">
    <property type="component" value="Unassembled WGS sequence"/>
</dbReference>
<evidence type="ECO:0000256" key="2">
    <source>
        <dbReference type="ARBA" id="ARBA00009191"/>
    </source>
</evidence>
<comment type="subcellular location">
    <subcellularLocation>
        <location evidence="1">Vacuole</location>
    </subcellularLocation>
</comment>
<evidence type="ECO:0000256" key="4">
    <source>
        <dbReference type="ARBA" id="ARBA00023180"/>
    </source>
</evidence>
<reference evidence="7 8" key="1">
    <citation type="submission" date="2022-01" db="EMBL/GenBank/DDBJ databases">
        <authorList>
            <person name="Xiong W."/>
            <person name="Schranz E."/>
        </authorList>
    </citation>
    <scope>NUCLEOTIDE SEQUENCE [LARGE SCALE GENOMIC DNA]</scope>
</reference>
<proteinExistence type="inferred from homology"/>
<feature type="signal peptide" evidence="5">
    <location>
        <begin position="1"/>
        <end position="25"/>
    </location>
</feature>
<protein>
    <recommendedName>
        <fullName evidence="6">Strictosidine synthase conserved region domain-containing protein</fullName>
    </recommendedName>
</protein>
<evidence type="ECO:0000256" key="1">
    <source>
        <dbReference type="ARBA" id="ARBA00004116"/>
    </source>
</evidence>
<dbReference type="PANTHER" id="PTHR10426:SF105">
    <property type="entry name" value="STRICTOSIDINE SYNTHASE-RELATED"/>
    <property type="match status" value="1"/>
</dbReference>
<keyword evidence="3" id="KW-0926">Vacuole</keyword>
<dbReference type="Gene3D" id="2.120.10.30">
    <property type="entry name" value="TolB, C-terminal domain"/>
    <property type="match status" value="1"/>
</dbReference>
<keyword evidence="5" id="KW-0732">Signal</keyword>
<dbReference type="PANTHER" id="PTHR10426">
    <property type="entry name" value="STRICTOSIDINE SYNTHASE-RELATED"/>
    <property type="match status" value="1"/>
</dbReference>
<dbReference type="GO" id="GO:0005773">
    <property type="term" value="C:vacuole"/>
    <property type="evidence" value="ECO:0007669"/>
    <property type="project" value="UniProtKB-SubCell"/>
</dbReference>
<dbReference type="InterPro" id="IPR018119">
    <property type="entry name" value="Strictosidine_synth_cons-reg"/>
</dbReference>
<comment type="caution">
    <text evidence="7">The sequence shown here is derived from an EMBL/GenBank/DDBJ whole genome shotgun (WGS) entry which is preliminary data.</text>
</comment>
<accession>A0AAU9MA12</accession>
<evidence type="ECO:0000256" key="3">
    <source>
        <dbReference type="ARBA" id="ARBA00022554"/>
    </source>
</evidence>
<dbReference type="InterPro" id="IPR011042">
    <property type="entry name" value="6-blade_b-propeller_TolB-like"/>
</dbReference>
<feature type="chain" id="PRO_5043605762" description="Strictosidine synthase conserved region domain-containing protein" evidence="5">
    <location>
        <begin position="26"/>
        <end position="332"/>
    </location>
</feature>
<dbReference type="EMBL" id="CAKMRJ010001112">
    <property type="protein sequence ID" value="CAH1422356.1"/>
    <property type="molecule type" value="Genomic_DNA"/>
</dbReference>